<proteinExistence type="inferred from homology"/>
<dbReference type="PROSITE" id="PS51387">
    <property type="entry name" value="FAD_PCMH"/>
    <property type="match status" value="1"/>
</dbReference>
<dbReference type="PANTHER" id="PTHR42934:SF2">
    <property type="entry name" value="GLYCOLATE OXIDASE SUBUNIT GLCD"/>
    <property type="match status" value="1"/>
</dbReference>
<reference evidence="7 8" key="1">
    <citation type="submission" date="2018-02" db="EMBL/GenBank/DDBJ databases">
        <title>Genome sequencing of Solimonas sp. HR-BB.</title>
        <authorList>
            <person name="Lee Y."/>
            <person name="Jeon C.O."/>
        </authorList>
    </citation>
    <scope>NUCLEOTIDE SEQUENCE [LARGE SCALE GENOMIC DNA]</scope>
    <source>
        <strain evidence="7 8">HR-BB</strain>
    </source>
</reference>
<dbReference type="InterPro" id="IPR016171">
    <property type="entry name" value="Vanillyl_alc_oxidase_C-sub2"/>
</dbReference>
<evidence type="ECO:0000256" key="1">
    <source>
        <dbReference type="ARBA" id="ARBA00001974"/>
    </source>
</evidence>
<dbReference type="SUPFAM" id="SSF55103">
    <property type="entry name" value="FAD-linked oxidases, C-terminal domain"/>
    <property type="match status" value="1"/>
</dbReference>
<evidence type="ECO:0000256" key="2">
    <source>
        <dbReference type="ARBA" id="ARBA00008000"/>
    </source>
</evidence>
<dbReference type="Pfam" id="PF01565">
    <property type="entry name" value="FAD_binding_4"/>
    <property type="match status" value="1"/>
</dbReference>
<dbReference type="InterPro" id="IPR004113">
    <property type="entry name" value="FAD-bd_oxidored_4_C"/>
</dbReference>
<dbReference type="RefSeq" id="WP_104229986.1">
    <property type="nucleotide sequence ID" value="NZ_PSNW01000004.1"/>
</dbReference>
<feature type="domain" description="FAD-binding PCMH-type" evidence="6">
    <location>
        <begin position="38"/>
        <end position="217"/>
    </location>
</feature>
<dbReference type="OrthoDB" id="9811557at2"/>
<gene>
    <name evidence="7" type="ORF">C3942_08640</name>
</gene>
<dbReference type="EMBL" id="PSNW01000004">
    <property type="protein sequence ID" value="PPE74098.1"/>
    <property type="molecule type" value="Genomic_DNA"/>
</dbReference>
<dbReference type="SUPFAM" id="SSF56176">
    <property type="entry name" value="FAD-binding/transporter-associated domain-like"/>
    <property type="match status" value="1"/>
</dbReference>
<keyword evidence="8" id="KW-1185">Reference proteome</keyword>
<comment type="cofactor">
    <cofactor evidence="1">
        <name>FAD</name>
        <dbReference type="ChEBI" id="CHEBI:57692"/>
    </cofactor>
</comment>
<dbReference type="InterPro" id="IPR016169">
    <property type="entry name" value="FAD-bd_PCMH_sub2"/>
</dbReference>
<dbReference type="AlphaFoldDB" id="A0A2S5TGX7"/>
<dbReference type="FunFam" id="1.10.45.10:FF:000001">
    <property type="entry name" value="D-lactate dehydrogenase mitochondrial"/>
    <property type="match status" value="1"/>
</dbReference>
<comment type="caution">
    <text evidence="7">The sequence shown here is derived from an EMBL/GenBank/DDBJ whole genome shotgun (WGS) entry which is preliminary data.</text>
</comment>
<dbReference type="Proteomes" id="UP000238220">
    <property type="component" value="Unassembled WGS sequence"/>
</dbReference>
<dbReference type="Gene3D" id="3.30.465.10">
    <property type="match status" value="1"/>
</dbReference>
<evidence type="ECO:0000256" key="4">
    <source>
        <dbReference type="ARBA" id="ARBA00022827"/>
    </source>
</evidence>
<dbReference type="InterPro" id="IPR016164">
    <property type="entry name" value="FAD-linked_Oxase-like_C"/>
</dbReference>
<dbReference type="InterPro" id="IPR051914">
    <property type="entry name" value="FAD-linked_OxidoTrans_Type4"/>
</dbReference>
<dbReference type="Gene3D" id="3.30.70.2740">
    <property type="match status" value="1"/>
</dbReference>
<dbReference type="Gene3D" id="3.30.43.10">
    <property type="entry name" value="Uridine Diphospho-n-acetylenolpyruvylglucosamine Reductase, domain 2"/>
    <property type="match status" value="1"/>
</dbReference>
<comment type="similarity">
    <text evidence="2">Belongs to the FAD-binding oxidoreductase/transferase type 4 family.</text>
</comment>
<evidence type="ECO:0000256" key="5">
    <source>
        <dbReference type="ARBA" id="ARBA00023002"/>
    </source>
</evidence>
<organism evidence="7 8">
    <name type="scientific">Solimonas fluminis</name>
    <dbReference type="NCBI Taxonomy" id="2086571"/>
    <lineage>
        <taxon>Bacteria</taxon>
        <taxon>Pseudomonadati</taxon>
        <taxon>Pseudomonadota</taxon>
        <taxon>Gammaproteobacteria</taxon>
        <taxon>Nevskiales</taxon>
        <taxon>Nevskiaceae</taxon>
        <taxon>Solimonas</taxon>
    </lineage>
</organism>
<dbReference type="GO" id="GO:0016491">
    <property type="term" value="F:oxidoreductase activity"/>
    <property type="evidence" value="ECO:0007669"/>
    <property type="project" value="UniProtKB-KW"/>
</dbReference>
<protein>
    <submittedName>
        <fullName evidence="7">FAD-binding oxidoreductase</fullName>
    </submittedName>
</protein>
<dbReference type="InterPro" id="IPR036318">
    <property type="entry name" value="FAD-bd_PCMH-like_sf"/>
</dbReference>
<dbReference type="InterPro" id="IPR006094">
    <property type="entry name" value="Oxid_FAD_bind_N"/>
</dbReference>
<name>A0A2S5TGX7_9GAMM</name>
<dbReference type="InterPro" id="IPR016167">
    <property type="entry name" value="FAD-bd_PCMH_sub1"/>
</dbReference>
<dbReference type="Gene3D" id="3.30.70.2190">
    <property type="match status" value="1"/>
</dbReference>
<evidence type="ECO:0000313" key="8">
    <source>
        <dbReference type="Proteomes" id="UP000238220"/>
    </source>
</evidence>
<dbReference type="GO" id="GO:0071949">
    <property type="term" value="F:FAD binding"/>
    <property type="evidence" value="ECO:0007669"/>
    <property type="project" value="InterPro"/>
</dbReference>
<dbReference type="InterPro" id="IPR016166">
    <property type="entry name" value="FAD-bd_PCMH"/>
</dbReference>
<keyword evidence="4" id="KW-0274">FAD</keyword>
<accession>A0A2S5TGX7</accession>
<evidence type="ECO:0000313" key="7">
    <source>
        <dbReference type="EMBL" id="PPE74098.1"/>
    </source>
</evidence>
<dbReference type="Pfam" id="PF02913">
    <property type="entry name" value="FAD-oxidase_C"/>
    <property type="match status" value="1"/>
</dbReference>
<dbReference type="PANTHER" id="PTHR42934">
    <property type="entry name" value="GLYCOLATE OXIDASE SUBUNIT GLCD"/>
    <property type="match status" value="1"/>
</dbReference>
<dbReference type="Gene3D" id="1.10.45.10">
    <property type="entry name" value="Vanillyl-alcohol Oxidase, Chain A, domain 4"/>
    <property type="match status" value="1"/>
</dbReference>
<keyword evidence="3" id="KW-0285">Flavoprotein</keyword>
<dbReference type="FunFam" id="3.30.70.2740:FF:000001">
    <property type="entry name" value="D-lactate dehydrogenase mitochondrial"/>
    <property type="match status" value="1"/>
</dbReference>
<evidence type="ECO:0000256" key="3">
    <source>
        <dbReference type="ARBA" id="ARBA00022630"/>
    </source>
</evidence>
<evidence type="ECO:0000259" key="6">
    <source>
        <dbReference type="PROSITE" id="PS51387"/>
    </source>
</evidence>
<keyword evidence="5" id="KW-0560">Oxidoreductase</keyword>
<sequence length="466" mass="48761">MTALAPGLLRRLGEVFGGERLLTDPADCLPYGYDNSKRVALPQAVVFAQTHEEVQALVAACNEFRSVLVTRGRGTNTTGATVPIHGGIVLSLERMNRILRLSPGDRLIECEAGALNGDVQAEAAKHGLFWAPDPTSAGYSTVGGNLACCAGGPRAVKYGTARDNVLGLRAVTGAGVSLKTGCTTTKGVVGYDLTRLLVGSEGTLAVITEATLKLLPQPQARRMLRACYADVSAAASAVSRIMGQPETPCALELMDGEAVRLAEEYQRTGVPAGTGALLLVEVDGSPESLEAAVAAVSAAAAGPGLVELKAAATAAEAEALWACRKVLSPSLRKIAPKKVNEDVAVPVTRIPELIGGLRELSRRHAIRIVNFGHAGNGNIHVNLLADPEDPAQMRAITACLHDVFRLVLSLEGTLSGEHGVGIEKRDYVGWEIAADTLETMRALKRTLDPLGLLNPGKCLPDASAGR</sequence>